<evidence type="ECO:0000256" key="8">
    <source>
        <dbReference type="ARBA" id="ARBA00023163"/>
    </source>
</evidence>
<feature type="modified residue" description="4-aspartylphosphate" evidence="10">
    <location>
        <position position="65"/>
    </location>
</feature>
<evidence type="ECO:0000259" key="12">
    <source>
        <dbReference type="PROSITE" id="PS50110"/>
    </source>
</evidence>
<proteinExistence type="predicted"/>
<keyword evidence="6" id="KW-0805">Transcription regulation</keyword>
<name>A0A1I6EAT7_9FIRM</name>
<keyword evidence="4 10" id="KW-0597">Phosphoprotein</keyword>
<dbReference type="GO" id="GO:0003700">
    <property type="term" value="F:DNA-binding transcription factor activity"/>
    <property type="evidence" value="ECO:0007669"/>
    <property type="project" value="InterPro"/>
</dbReference>
<keyword evidence="3" id="KW-0963">Cytoplasm</keyword>
<dbReference type="PANTHER" id="PTHR42713">
    <property type="entry name" value="HISTIDINE KINASE-RELATED"/>
    <property type="match status" value="1"/>
</dbReference>
<evidence type="ECO:0000256" key="10">
    <source>
        <dbReference type="PROSITE-ProRule" id="PRU00169"/>
    </source>
</evidence>
<dbReference type="InterPro" id="IPR011006">
    <property type="entry name" value="CheY-like_superfamily"/>
</dbReference>
<keyword evidence="8" id="KW-0804">Transcription</keyword>
<evidence type="ECO:0000256" key="4">
    <source>
        <dbReference type="ARBA" id="ARBA00022553"/>
    </source>
</evidence>
<organism evidence="13 14">
    <name type="scientific">Desulfoscipio geothermicus DSM 3669</name>
    <dbReference type="NCBI Taxonomy" id="1121426"/>
    <lineage>
        <taxon>Bacteria</taxon>
        <taxon>Bacillati</taxon>
        <taxon>Bacillota</taxon>
        <taxon>Clostridia</taxon>
        <taxon>Eubacteriales</taxon>
        <taxon>Desulfallaceae</taxon>
        <taxon>Desulfoscipio</taxon>
    </lineage>
</organism>
<feature type="domain" description="HTH araC/xylS-type" evidence="11">
    <location>
        <begin position="270"/>
        <end position="368"/>
    </location>
</feature>
<evidence type="ECO:0000256" key="3">
    <source>
        <dbReference type="ARBA" id="ARBA00022490"/>
    </source>
</evidence>
<dbReference type="SMART" id="SM00342">
    <property type="entry name" value="HTH_ARAC"/>
    <property type="match status" value="1"/>
</dbReference>
<sequence>MMDQVRKKQKMYKVLIIDDDRSTRYMLKRFKKWESYGFAIADEACDGKEALQKLKSCYFDLIITDIRMPGMDGIEFLQEFKSMNWQACVIFLSTHSDFEYAKQGIRLGVFDYMTKPLNDDLLGEALERAKTYLDEEYKKRTKMEAEKKQLAESLKLYYPKKREKKLAACLLSGSSLITKEIENTLLEITKIFENDLYKMGILLNMLLANLSEKIYATFPWLQKLGDKNFTYDMTEAQSIAEMKQKFFMYINSCLEMIKKYELHHADSVIRRTCAYVIEHVEQDIKLEMIANEVHMSKDYVGKLFKQKTGCNFNDFVTKVKMEHAKYLIQTGEFKNYEVSEKLGYSKPDYFSRLFKKYTGHTPTEFKKLYNNV</sequence>
<dbReference type="EMBL" id="FOYM01000032">
    <property type="protein sequence ID" value="SFR14608.1"/>
    <property type="molecule type" value="Genomic_DNA"/>
</dbReference>
<dbReference type="SUPFAM" id="SSF46689">
    <property type="entry name" value="Homeodomain-like"/>
    <property type="match status" value="2"/>
</dbReference>
<reference evidence="14" key="1">
    <citation type="submission" date="2016-10" db="EMBL/GenBank/DDBJ databases">
        <authorList>
            <person name="Varghese N."/>
            <person name="Submissions S."/>
        </authorList>
    </citation>
    <scope>NUCLEOTIDE SEQUENCE [LARGE SCALE GENOMIC DNA]</scope>
    <source>
        <strain evidence="14">DSM 3669</strain>
    </source>
</reference>
<dbReference type="SUPFAM" id="SSF52172">
    <property type="entry name" value="CheY-like"/>
    <property type="match status" value="1"/>
</dbReference>
<accession>A0A1I6EAT7</accession>
<dbReference type="CDD" id="cd17536">
    <property type="entry name" value="REC_YesN-like"/>
    <property type="match status" value="1"/>
</dbReference>
<feature type="domain" description="Response regulatory" evidence="12">
    <location>
        <begin position="13"/>
        <end position="130"/>
    </location>
</feature>
<dbReference type="GO" id="GO:0005737">
    <property type="term" value="C:cytoplasm"/>
    <property type="evidence" value="ECO:0007669"/>
    <property type="project" value="UniProtKB-SubCell"/>
</dbReference>
<dbReference type="InterPro" id="IPR009057">
    <property type="entry name" value="Homeodomain-like_sf"/>
</dbReference>
<evidence type="ECO:0000313" key="13">
    <source>
        <dbReference type="EMBL" id="SFR14608.1"/>
    </source>
</evidence>
<dbReference type="GO" id="GO:0000160">
    <property type="term" value="P:phosphorelay signal transduction system"/>
    <property type="evidence" value="ECO:0007669"/>
    <property type="project" value="UniProtKB-KW"/>
</dbReference>
<dbReference type="Pfam" id="PF00072">
    <property type="entry name" value="Response_reg"/>
    <property type="match status" value="1"/>
</dbReference>
<dbReference type="InterPro" id="IPR018060">
    <property type="entry name" value="HTH_AraC"/>
</dbReference>
<evidence type="ECO:0000256" key="7">
    <source>
        <dbReference type="ARBA" id="ARBA00023125"/>
    </source>
</evidence>
<dbReference type="PROSITE" id="PS50110">
    <property type="entry name" value="RESPONSE_REGULATORY"/>
    <property type="match status" value="1"/>
</dbReference>
<keyword evidence="7" id="KW-0238">DNA-binding</keyword>
<dbReference type="GO" id="GO:0043565">
    <property type="term" value="F:sequence-specific DNA binding"/>
    <property type="evidence" value="ECO:0007669"/>
    <property type="project" value="InterPro"/>
</dbReference>
<dbReference type="InterPro" id="IPR051552">
    <property type="entry name" value="HptR"/>
</dbReference>
<dbReference type="AlphaFoldDB" id="A0A1I6EAT7"/>
<dbReference type="Gene3D" id="1.10.10.60">
    <property type="entry name" value="Homeodomain-like"/>
    <property type="match status" value="2"/>
</dbReference>
<dbReference type="Gene3D" id="3.40.50.2300">
    <property type="match status" value="1"/>
</dbReference>
<dbReference type="Pfam" id="PF12833">
    <property type="entry name" value="HTH_18"/>
    <property type="match status" value="1"/>
</dbReference>
<dbReference type="SMART" id="SM00448">
    <property type="entry name" value="REC"/>
    <property type="match status" value="1"/>
</dbReference>
<evidence type="ECO:0000256" key="1">
    <source>
        <dbReference type="ARBA" id="ARBA00004496"/>
    </source>
</evidence>
<keyword evidence="5" id="KW-0902">Two-component regulatory system</keyword>
<comment type="function">
    <text evidence="9">May play the central regulatory role in sporulation. It may be an element of the effector pathway responsible for the activation of sporulation genes in response to nutritional stress. Spo0A may act in concert with spo0H (a sigma factor) to control the expression of some genes that are critical to the sporulation process.</text>
</comment>
<dbReference type="Proteomes" id="UP000199584">
    <property type="component" value="Unassembled WGS sequence"/>
</dbReference>
<dbReference type="PROSITE" id="PS01124">
    <property type="entry name" value="HTH_ARAC_FAMILY_2"/>
    <property type="match status" value="1"/>
</dbReference>
<dbReference type="PANTHER" id="PTHR42713:SF3">
    <property type="entry name" value="TRANSCRIPTIONAL REGULATORY PROTEIN HPTR"/>
    <property type="match status" value="1"/>
</dbReference>
<gene>
    <name evidence="13" type="ORF">SAMN05660706_13237</name>
</gene>
<protein>
    <recommendedName>
        <fullName evidence="2">Stage 0 sporulation protein A homolog</fullName>
    </recommendedName>
</protein>
<evidence type="ECO:0000256" key="6">
    <source>
        <dbReference type="ARBA" id="ARBA00023015"/>
    </source>
</evidence>
<evidence type="ECO:0000256" key="2">
    <source>
        <dbReference type="ARBA" id="ARBA00018672"/>
    </source>
</evidence>
<evidence type="ECO:0000259" key="11">
    <source>
        <dbReference type="PROSITE" id="PS01124"/>
    </source>
</evidence>
<comment type="subcellular location">
    <subcellularLocation>
        <location evidence="1">Cytoplasm</location>
    </subcellularLocation>
</comment>
<evidence type="ECO:0000256" key="9">
    <source>
        <dbReference type="ARBA" id="ARBA00024867"/>
    </source>
</evidence>
<dbReference type="STRING" id="39060.SAMN05660706_13237"/>
<evidence type="ECO:0000313" key="14">
    <source>
        <dbReference type="Proteomes" id="UP000199584"/>
    </source>
</evidence>
<evidence type="ECO:0000256" key="5">
    <source>
        <dbReference type="ARBA" id="ARBA00023012"/>
    </source>
</evidence>
<dbReference type="InterPro" id="IPR001789">
    <property type="entry name" value="Sig_transdc_resp-reg_receiver"/>
</dbReference>
<keyword evidence="14" id="KW-1185">Reference proteome</keyword>